<protein>
    <submittedName>
        <fullName evidence="7">Uncharacterized protein</fullName>
    </submittedName>
</protein>
<dbReference type="eggNOG" id="ENOG502QURV">
    <property type="taxonomic scope" value="Eukaryota"/>
</dbReference>
<dbReference type="GO" id="GO:0016757">
    <property type="term" value="F:glycosyltransferase activity"/>
    <property type="evidence" value="ECO:0007669"/>
    <property type="project" value="UniProtKB-KW"/>
</dbReference>
<reference evidence="8" key="1">
    <citation type="journal article" date="2010" name="Nat. Biotechnol.">
        <title>Draft genome sequence of the oilseed species Ricinus communis.</title>
        <authorList>
            <person name="Chan A.P."/>
            <person name="Crabtree J."/>
            <person name="Zhao Q."/>
            <person name="Lorenzi H."/>
            <person name="Orvis J."/>
            <person name="Puiu D."/>
            <person name="Melake-Berhan A."/>
            <person name="Jones K.M."/>
            <person name="Redman J."/>
            <person name="Chen G."/>
            <person name="Cahoon E.B."/>
            <person name="Gedil M."/>
            <person name="Stanke M."/>
            <person name="Haas B.J."/>
            <person name="Wortman J.R."/>
            <person name="Fraser-Liggett C.M."/>
            <person name="Ravel J."/>
            <person name="Rabinowicz P.D."/>
        </authorList>
    </citation>
    <scope>NUCLEOTIDE SEQUENCE [LARGE SCALE GENOMIC DNA]</scope>
    <source>
        <strain evidence="8">cv. Hale</strain>
    </source>
</reference>
<sequence>MIGCLYSKSILFPIFTSLPTVYSLSSSSSSSSSPPPPFPLPQPPPSSLQHVPSEFIETNMTSDRTTIVSSKRQSLMHNISDEELLLRASTVPIPVEAKIVPKVAFMFLTYGPLPFAPLWEKYFQGHEGLYSIYVHPHPSYNDSWPETSVFYGRRIPSQPVYWGTASLLDAERRLLANALLDISNQRFVLLSESCIPLLNFKITYNYLINSNLSFVESYDDPRKAGRGRYSPNMWPAINITHWRKGSQWFEVHRDLAIHIVSDDKYYQLFRDYCHPHACYSDEHYIPTLLNMHYPEISSNRTVTWVDWSRGGAHPSKFGWGDITDEFLNQIRYGSKCVYNGNTTSVCYLFARKFAPNALDPLLRIAPLLLGFDP</sequence>
<evidence type="ECO:0000256" key="4">
    <source>
        <dbReference type="ARBA" id="ARBA00023136"/>
    </source>
</evidence>
<keyword evidence="2" id="KW-0328">Glycosyltransferase</keyword>
<keyword evidence="8" id="KW-1185">Reference proteome</keyword>
<organism evidence="7 8">
    <name type="scientific">Ricinus communis</name>
    <name type="common">Castor bean</name>
    <dbReference type="NCBI Taxonomy" id="3988"/>
    <lineage>
        <taxon>Eukaryota</taxon>
        <taxon>Viridiplantae</taxon>
        <taxon>Streptophyta</taxon>
        <taxon>Embryophyta</taxon>
        <taxon>Tracheophyta</taxon>
        <taxon>Spermatophyta</taxon>
        <taxon>Magnoliopsida</taxon>
        <taxon>eudicotyledons</taxon>
        <taxon>Gunneridae</taxon>
        <taxon>Pentapetalae</taxon>
        <taxon>rosids</taxon>
        <taxon>fabids</taxon>
        <taxon>Malpighiales</taxon>
        <taxon>Euphorbiaceae</taxon>
        <taxon>Acalyphoideae</taxon>
        <taxon>Acalypheae</taxon>
        <taxon>Ricinus</taxon>
    </lineage>
</organism>
<dbReference type="PANTHER" id="PTHR31042">
    <property type="entry name" value="CORE-2/I-BRANCHING BETA-1,6-N-ACETYLGLUCOSAMINYLTRANSFERASE FAMILY PROTEIN-RELATED"/>
    <property type="match status" value="1"/>
</dbReference>
<evidence type="ECO:0000256" key="2">
    <source>
        <dbReference type="ARBA" id="ARBA00022676"/>
    </source>
</evidence>
<keyword evidence="5" id="KW-0325">Glycoprotein</keyword>
<evidence type="ECO:0000313" key="8">
    <source>
        <dbReference type="Proteomes" id="UP000008311"/>
    </source>
</evidence>
<dbReference type="InterPro" id="IPR044174">
    <property type="entry name" value="BC10-like"/>
</dbReference>
<accession>B9RSN6</accession>
<evidence type="ECO:0000256" key="1">
    <source>
        <dbReference type="ARBA" id="ARBA00004606"/>
    </source>
</evidence>
<evidence type="ECO:0000256" key="5">
    <source>
        <dbReference type="ARBA" id="ARBA00023180"/>
    </source>
</evidence>
<keyword evidence="4" id="KW-0472">Membrane</keyword>
<keyword evidence="3" id="KW-0808">Transferase</keyword>
<dbReference type="InParanoid" id="B9RSN6"/>
<name>B9RSN6_RICCO</name>
<evidence type="ECO:0000256" key="3">
    <source>
        <dbReference type="ARBA" id="ARBA00022679"/>
    </source>
</evidence>
<dbReference type="PANTHER" id="PTHR31042:SF77">
    <property type="entry name" value="GLYCOSYLTRANSFERASE"/>
    <property type="match status" value="1"/>
</dbReference>
<dbReference type="Proteomes" id="UP000008311">
    <property type="component" value="Unassembled WGS sequence"/>
</dbReference>
<gene>
    <name evidence="7" type="ORF">RCOM_1728160</name>
</gene>
<feature type="region of interest" description="Disordered" evidence="6">
    <location>
        <begin position="26"/>
        <end position="47"/>
    </location>
</feature>
<dbReference type="InterPro" id="IPR003406">
    <property type="entry name" value="Glyco_trans_14"/>
</dbReference>
<proteinExistence type="predicted"/>
<comment type="subcellular location">
    <subcellularLocation>
        <location evidence="1">Membrane</location>
        <topology evidence="1">Single-pass type II membrane protein</topology>
    </subcellularLocation>
</comment>
<dbReference type="AlphaFoldDB" id="B9RSN6"/>
<evidence type="ECO:0000256" key="6">
    <source>
        <dbReference type="SAM" id="MobiDB-lite"/>
    </source>
</evidence>
<evidence type="ECO:0000313" key="7">
    <source>
        <dbReference type="EMBL" id="EEF45653.1"/>
    </source>
</evidence>
<dbReference type="Pfam" id="PF02485">
    <property type="entry name" value="Branch"/>
    <property type="match status" value="1"/>
</dbReference>
<feature type="compositionally biased region" description="Pro residues" evidence="6">
    <location>
        <begin position="33"/>
        <end position="46"/>
    </location>
</feature>
<dbReference type="GO" id="GO:0016020">
    <property type="term" value="C:membrane"/>
    <property type="evidence" value="ECO:0007669"/>
    <property type="project" value="UniProtKB-SubCell"/>
</dbReference>
<dbReference type="EMBL" id="EQ973811">
    <property type="protein sequence ID" value="EEF45653.1"/>
    <property type="molecule type" value="Genomic_DNA"/>
</dbReference>
<dbReference type="STRING" id="3988.B9RSN6"/>